<comment type="catalytic activity">
    <reaction evidence="5">
        <text>alpha-D-glucose 1-phosphate + UTP + H(+) = UDP-alpha-D-glucose + diphosphate</text>
        <dbReference type="Rhea" id="RHEA:19889"/>
        <dbReference type="ChEBI" id="CHEBI:15378"/>
        <dbReference type="ChEBI" id="CHEBI:33019"/>
        <dbReference type="ChEBI" id="CHEBI:46398"/>
        <dbReference type="ChEBI" id="CHEBI:58601"/>
        <dbReference type="ChEBI" id="CHEBI:58885"/>
        <dbReference type="EC" id="2.7.7.9"/>
    </reaction>
</comment>
<evidence type="ECO:0000259" key="6">
    <source>
        <dbReference type="Pfam" id="PF00483"/>
    </source>
</evidence>
<evidence type="ECO:0000256" key="1">
    <source>
        <dbReference type="ARBA" id="ARBA00006890"/>
    </source>
</evidence>
<keyword evidence="8" id="KW-1185">Reference proteome</keyword>
<dbReference type="GO" id="GO:0003983">
    <property type="term" value="F:UTP:glucose-1-phosphate uridylyltransferase activity"/>
    <property type="evidence" value="ECO:0007669"/>
    <property type="project" value="UniProtKB-EC"/>
</dbReference>
<dbReference type="KEGG" id="ahg:AHOG_02050"/>
<gene>
    <name evidence="7" type="primary">gtaB1</name>
    <name evidence="7" type="ORF">AHOG_02050</name>
</gene>
<evidence type="ECO:0000256" key="5">
    <source>
        <dbReference type="ARBA" id="ARBA00048128"/>
    </source>
</evidence>
<dbReference type="SUPFAM" id="SSF53448">
    <property type="entry name" value="Nucleotide-diphospho-sugar transferases"/>
    <property type="match status" value="1"/>
</dbReference>
<keyword evidence="3 7" id="KW-0808">Transferase</keyword>
<dbReference type="RefSeq" id="WP_093939848.1">
    <property type="nucleotide sequence ID" value="NZ_CP022521.1"/>
</dbReference>
<evidence type="ECO:0000256" key="3">
    <source>
        <dbReference type="ARBA" id="ARBA00022679"/>
    </source>
</evidence>
<dbReference type="AlphaFoldDB" id="A0A221VX46"/>
<dbReference type="PANTHER" id="PTHR43197:SF1">
    <property type="entry name" value="UTP--GLUCOSE-1-PHOSPHATE URIDYLYLTRANSFERASE"/>
    <property type="match status" value="1"/>
</dbReference>
<protein>
    <recommendedName>
        <fullName evidence="2">UTP--glucose-1-phosphate uridylyltransferase</fullName>
        <ecNumber evidence="2">2.7.7.9</ecNumber>
    </recommendedName>
</protein>
<dbReference type="GO" id="GO:0006011">
    <property type="term" value="P:UDP-alpha-D-glucose metabolic process"/>
    <property type="evidence" value="ECO:0007669"/>
    <property type="project" value="InterPro"/>
</dbReference>
<dbReference type="InterPro" id="IPR005835">
    <property type="entry name" value="NTP_transferase_dom"/>
</dbReference>
<evidence type="ECO:0000313" key="7">
    <source>
        <dbReference type="EMBL" id="ASO18074.1"/>
    </source>
</evidence>
<dbReference type="InterPro" id="IPR029044">
    <property type="entry name" value="Nucleotide-diphossugar_trans"/>
</dbReference>
<dbReference type="InterPro" id="IPR005771">
    <property type="entry name" value="GalU_uridylyltTrfase_bac/arc"/>
</dbReference>
<dbReference type="OrthoDB" id="9803306at2"/>
<accession>A0A221VX46</accession>
<dbReference type="Pfam" id="PF00483">
    <property type="entry name" value="NTP_transferase"/>
    <property type="match status" value="1"/>
</dbReference>
<evidence type="ECO:0000256" key="4">
    <source>
        <dbReference type="ARBA" id="ARBA00022695"/>
    </source>
</evidence>
<reference evidence="7 8" key="1">
    <citation type="submission" date="2017-07" db="EMBL/GenBank/DDBJ databases">
        <title>Complete genome sequence of Actinoalloteichus hoggarensis DSM 45943, type strain of Actinoalloteichus hoggarensis.</title>
        <authorList>
            <person name="Ruckert C."/>
            <person name="Nouioui I."/>
            <person name="Willmese J."/>
            <person name="van Wezel G."/>
            <person name="Klenk H.-P."/>
            <person name="Kalinowski J."/>
            <person name="Zotchev S.B."/>
        </authorList>
    </citation>
    <scope>NUCLEOTIDE SEQUENCE [LARGE SCALE GENOMIC DNA]</scope>
    <source>
        <strain evidence="7 8">DSM 45943</strain>
    </source>
</reference>
<evidence type="ECO:0000256" key="2">
    <source>
        <dbReference type="ARBA" id="ARBA00012415"/>
    </source>
</evidence>
<comment type="similarity">
    <text evidence="1">Belongs to the UDPGP type 2 family.</text>
</comment>
<name>A0A221VX46_9PSEU</name>
<dbReference type="EC" id="2.7.7.9" evidence="2"/>
<organism evidence="7 8">
    <name type="scientific">Actinoalloteichus hoggarensis</name>
    <dbReference type="NCBI Taxonomy" id="1470176"/>
    <lineage>
        <taxon>Bacteria</taxon>
        <taxon>Bacillati</taxon>
        <taxon>Actinomycetota</taxon>
        <taxon>Actinomycetes</taxon>
        <taxon>Pseudonocardiales</taxon>
        <taxon>Pseudonocardiaceae</taxon>
        <taxon>Actinoalloteichus</taxon>
    </lineage>
</organism>
<evidence type="ECO:0000313" key="8">
    <source>
        <dbReference type="Proteomes" id="UP000204221"/>
    </source>
</evidence>
<proteinExistence type="inferred from homology"/>
<keyword evidence="4 7" id="KW-0548">Nucleotidyltransferase</keyword>
<feature type="domain" description="Nucleotidyl transferase" evidence="6">
    <location>
        <begin position="8"/>
        <end position="247"/>
    </location>
</feature>
<sequence length="258" mass="27581">MSGIGWTAVVTAAGHATRFRPFSVIVPKEMLPIGHRPAVDHVIAECVSAGASTVIVATRPDDLIVSAYVDVLREEGVPVEAVAEDLGHGYGNGTPLLTVRDRLAAEESFGVAFGDDVLLGGYDLAAMHNLAASGADAVIAAQLVTHADIASFGVVDIHPDDPDRVIGIRQRPDPATVAEPLAVVSRLVLRPSIFDLLVPAERARGELDLGVAVGELARTADVRVHRITGRWVTVGEPRRYLEALQTYWQLQTELSDRH</sequence>
<dbReference type="Proteomes" id="UP000204221">
    <property type="component" value="Chromosome"/>
</dbReference>
<dbReference type="EMBL" id="CP022521">
    <property type="protein sequence ID" value="ASO18074.1"/>
    <property type="molecule type" value="Genomic_DNA"/>
</dbReference>
<dbReference type="Gene3D" id="3.90.550.10">
    <property type="entry name" value="Spore Coat Polysaccharide Biosynthesis Protein SpsA, Chain A"/>
    <property type="match status" value="1"/>
</dbReference>
<dbReference type="PANTHER" id="PTHR43197">
    <property type="entry name" value="UTP--GLUCOSE-1-PHOSPHATE URIDYLYLTRANSFERASE"/>
    <property type="match status" value="1"/>
</dbReference>